<gene>
    <name evidence="1" type="ORF">PsorP6_008548</name>
</gene>
<dbReference type="Proteomes" id="UP001163321">
    <property type="component" value="Chromosome 3"/>
</dbReference>
<keyword evidence="2" id="KW-1185">Reference proteome</keyword>
<evidence type="ECO:0000313" key="2">
    <source>
        <dbReference type="Proteomes" id="UP001163321"/>
    </source>
</evidence>
<name>A0ACC0WAA7_9STRA</name>
<protein>
    <submittedName>
        <fullName evidence="1">Uncharacterized protein</fullName>
    </submittedName>
</protein>
<evidence type="ECO:0000313" key="1">
    <source>
        <dbReference type="EMBL" id="KAI9915682.1"/>
    </source>
</evidence>
<reference evidence="1 2" key="1">
    <citation type="journal article" date="2022" name="bioRxiv">
        <title>The genome of the oomycete Peronosclerospora sorghi, a cosmopolitan pathogen of maize and sorghum, is inflated with dispersed pseudogenes.</title>
        <authorList>
            <person name="Fletcher K."/>
            <person name="Martin F."/>
            <person name="Isakeit T."/>
            <person name="Cavanaugh K."/>
            <person name="Magill C."/>
            <person name="Michelmore R."/>
        </authorList>
    </citation>
    <scope>NUCLEOTIDE SEQUENCE [LARGE SCALE GENOMIC DNA]</scope>
    <source>
        <strain evidence="1">P6</strain>
    </source>
</reference>
<accession>A0ACC0WAA7</accession>
<comment type="caution">
    <text evidence="1">The sequence shown here is derived from an EMBL/GenBank/DDBJ whole genome shotgun (WGS) entry which is preliminary data.</text>
</comment>
<dbReference type="EMBL" id="CM047582">
    <property type="protein sequence ID" value="KAI9915682.1"/>
    <property type="molecule type" value="Genomic_DNA"/>
</dbReference>
<proteinExistence type="predicted"/>
<sequence>MASKLNAFIASIPANASVRSPPENACFIECNQPQPSIVSHRISLVQRKHSASFEVSRDSSSSNEVQGETEDEILDVARPSPLKKFIAAQEAASKIKPHTWTKDASVSDLKRTESKTELDAKSEAGPMRMATVQGSQQRGMSTYTTSFNRYLRQQASCYIDQDTVQHFANVPIITASAVLNDELESEMSLDNNANEKHVMQLLNPAEIVATFRLGGMIPVSSALEIIRHATNIMSQEQNVIFIRAPYTLVGDLHGQFQDLLELFRVHGFPAVDNPFLFLGDYVDRGVSSCEIILLLLAYKIALPGSVYLLRGNHECRSLSTFYGFRVECLQKYGPVVYNRMIKCFESMPLAAELETIHGTFLALHGGLSPDIRLVEDINGHVNRFMEPERNGPLCDLLWSDPTKDESQEQEWAPNAMRGCSFTFNERACREFLRRNNLLAIIRAHELEENGYKEHFCLKVGQSEVQEDEELILPAVVTVFSAPEYCNTNANYGATLKIPWEKQNGCLLLYQQHKRCQTLEFEFTGPSEDMAVKAFLKECLPFFPIDFYELVSVCRKLRSTLEQATNKLSPATNASKTSSLVSSLFPSLMIFDPKIKEDTKISVSPCSTPIGKEVKDNATHACEAVILSYRMNSDRETESGESSDNKNFQRDLRQEGKCKTSLEKNKQKKQANRKMWDTNRIVSGWKICPGFVRMYDRYFARDRVRKCEQEIHSASIHSGRKTSWISNYKSRFKRSFSTGEAIAANRANDFIDTSSRVRRKSMTDWMPTPSFEQVAQFNNTFRSETSTSTHLFTQAQWQALKLYFSILDLNGNGVIVKESFAVLLAEQDSDAYATEDELSLIMEVMDCNADCMITEQDFLLYTSKAGDPLLKKSNQSRVVKSSDTREHFTFEHFQTGTATCGDVAHFTA</sequence>
<organism evidence="1 2">
    <name type="scientific">Peronosclerospora sorghi</name>
    <dbReference type="NCBI Taxonomy" id="230839"/>
    <lineage>
        <taxon>Eukaryota</taxon>
        <taxon>Sar</taxon>
        <taxon>Stramenopiles</taxon>
        <taxon>Oomycota</taxon>
        <taxon>Peronosporomycetes</taxon>
        <taxon>Peronosporales</taxon>
        <taxon>Peronosporaceae</taxon>
        <taxon>Peronosclerospora</taxon>
    </lineage>
</organism>